<evidence type="ECO:0000313" key="3">
    <source>
        <dbReference type="EMBL" id="TYJ27621.1"/>
    </source>
</evidence>
<evidence type="ECO:0000313" key="4">
    <source>
        <dbReference type="Proteomes" id="UP000323597"/>
    </source>
</evidence>
<feature type="domain" description="NET" evidence="2">
    <location>
        <begin position="63"/>
        <end position="146"/>
    </location>
</feature>
<dbReference type="PROSITE" id="PS51525">
    <property type="entry name" value="NET"/>
    <property type="match status" value="1"/>
</dbReference>
<proteinExistence type="predicted"/>
<gene>
    <name evidence="3" type="ORF">E1A91_A07G199800v1</name>
</gene>
<organism evidence="3 4">
    <name type="scientific">Gossypium mustelinum</name>
    <name type="common">Cotton</name>
    <name type="synonym">Gossypium caicoense</name>
    <dbReference type="NCBI Taxonomy" id="34275"/>
    <lineage>
        <taxon>Eukaryota</taxon>
        <taxon>Viridiplantae</taxon>
        <taxon>Streptophyta</taxon>
        <taxon>Embryophyta</taxon>
        <taxon>Tracheophyta</taxon>
        <taxon>Spermatophyta</taxon>
        <taxon>Magnoliopsida</taxon>
        <taxon>eudicotyledons</taxon>
        <taxon>Gunneridae</taxon>
        <taxon>Pentapetalae</taxon>
        <taxon>rosids</taxon>
        <taxon>malvids</taxon>
        <taxon>Malvales</taxon>
        <taxon>Malvaceae</taxon>
        <taxon>Malvoideae</taxon>
        <taxon>Gossypium</taxon>
    </lineage>
</organism>
<feature type="compositionally biased region" description="Basic and acidic residues" evidence="1">
    <location>
        <begin position="57"/>
        <end position="66"/>
    </location>
</feature>
<evidence type="ECO:0000256" key="1">
    <source>
        <dbReference type="SAM" id="MobiDB-lite"/>
    </source>
</evidence>
<feature type="compositionally biased region" description="Basic and acidic residues" evidence="1">
    <location>
        <begin position="144"/>
        <end position="157"/>
    </location>
</feature>
<dbReference type="Gene3D" id="1.20.1270.220">
    <property type="match status" value="1"/>
</dbReference>
<evidence type="ECO:0000259" key="2">
    <source>
        <dbReference type="PROSITE" id="PS51525"/>
    </source>
</evidence>
<dbReference type="InterPro" id="IPR038336">
    <property type="entry name" value="NET_sf"/>
</dbReference>
<dbReference type="AlphaFoldDB" id="A0A5D2YR94"/>
<keyword evidence="4" id="KW-1185">Reference proteome</keyword>
<dbReference type="Pfam" id="PF17035">
    <property type="entry name" value="BET"/>
    <property type="match status" value="1"/>
</dbReference>
<feature type="region of interest" description="Disordered" evidence="1">
    <location>
        <begin position="47"/>
        <end position="66"/>
    </location>
</feature>
<sequence length="163" mass="18947">MTCPLRFLFEHFNSIFFHLLSFFFSLAKRTKLLTFCEKNSNVFTFGKDKQKKKKRTPKDTMSKAEEEPIREIMTDEEMNNLATELVSLLEELPENISNYLKEHCSSGGGQMDGEPIDIDVDALSNESLYKLRKLLDDYLLEKQAKQTKAESREKEVVIKLPRS</sequence>
<protein>
    <recommendedName>
        <fullName evidence="2">NET domain-containing protein</fullName>
    </recommendedName>
</protein>
<dbReference type="Proteomes" id="UP000323597">
    <property type="component" value="Chromosome A07"/>
</dbReference>
<reference evidence="3 4" key="1">
    <citation type="submission" date="2019-07" db="EMBL/GenBank/DDBJ databases">
        <title>WGS assembly of Gossypium mustelinum.</title>
        <authorList>
            <person name="Chen Z.J."/>
            <person name="Sreedasyam A."/>
            <person name="Ando A."/>
            <person name="Song Q."/>
            <person name="De L."/>
            <person name="Hulse-Kemp A."/>
            <person name="Ding M."/>
            <person name="Ye W."/>
            <person name="Kirkbride R."/>
            <person name="Jenkins J."/>
            <person name="Plott C."/>
            <person name="Lovell J."/>
            <person name="Lin Y.-M."/>
            <person name="Vaughn R."/>
            <person name="Liu B."/>
            <person name="Li W."/>
            <person name="Simpson S."/>
            <person name="Scheffler B."/>
            <person name="Saski C."/>
            <person name="Grover C."/>
            <person name="Hu G."/>
            <person name="Conover J."/>
            <person name="Carlson J."/>
            <person name="Shu S."/>
            <person name="Boston L."/>
            <person name="Williams M."/>
            <person name="Peterson D."/>
            <person name="Mcgee K."/>
            <person name="Jones D."/>
            <person name="Wendel J."/>
            <person name="Stelly D."/>
            <person name="Grimwood J."/>
            <person name="Schmutz J."/>
        </authorList>
    </citation>
    <scope>NUCLEOTIDE SEQUENCE [LARGE SCALE GENOMIC DNA]</scope>
    <source>
        <strain evidence="3">1408120.09</strain>
    </source>
</reference>
<feature type="region of interest" description="Disordered" evidence="1">
    <location>
        <begin position="144"/>
        <end position="163"/>
    </location>
</feature>
<name>A0A5D2YR94_GOSMU</name>
<dbReference type="EMBL" id="CM017642">
    <property type="protein sequence ID" value="TYJ27621.1"/>
    <property type="molecule type" value="Genomic_DNA"/>
</dbReference>
<accession>A0A5D2YR94</accession>
<dbReference type="InterPro" id="IPR027353">
    <property type="entry name" value="NET_dom"/>
</dbReference>